<dbReference type="PRINTS" id="PR01900">
    <property type="entry name" value="YIDCPROTEIN"/>
</dbReference>
<dbReference type="PANTHER" id="PTHR12428:SF65">
    <property type="entry name" value="CYTOCHROME C OXIDASE ASSEMBLY PROTEIN COX18, MITOCHONDRIAL"/>
    <property type="match status" value="1"/>
</dbReference>
<comment type="function">
    <text evidence="13">Required for the insertion and/or proper folding and/or complex formation of integral membrane proteins into the membrane. Involved in integration of membrane proteins that insert both dependently and independently of the Sec translocase complex, as well as at least some lipoproteins. Aids folding of multispanning membrane proteins.</text>
</comment>
<evidence type="ECO:0000256" key="6">
    <source>
        <dbReference type="ARBA" id="ARBA00022692"/>
    </source>
</evidence>
<comment type="subcellular location">
    <subcellularLocation>
        <location evidence="1">Cell inner membrane</location>
        <topology evidence="1">Multi-pass membrane protein</topology>
    </subcellularLocation>
    <subcellularLocation>
        <location evidence="13">Cell membrane</location>
        <topology evidence="13">Multi-pass membrane protein</topology>
    </subcellularLocation>
</comment>
<evidence type="ECO:0000259" key="14">
    <source>
        <dbReference type="Pfam" id="PF02096"/>
    </source>
</evidence>
<comment type="caution">
    <text evidence="16">The sequence shown here is derived from an EMBL/GenBank/DDBJ whole genome shotgun (WGS) entry which is preliminary data.</text>
</comment>
<evidence type="ECO:0000256" key="2">
    <source>
        <dbReference type="ARBA" id="ARBA00010527"/>
    </source>
</evidence>
<gene>
    <name evidence="13" type="primary">yidC</name>
    <name evidence="16" type="ORF">C4520_13155</name>
</gene>
<proteinExistence type="inferred from homology"/>
<dbReference type="CDD" id="cd19961">
    <property type="entry name" value="EcYidC-like_peri"/>
    <property type="match status" value="1"/>
</dbReference>
<sequence>MLIAIVLSLIVMIVWSRFFAPKPPAREVPPQQAIERVYDQPAEPQNPQIEYQSVTEEVSSDLLGQASDVVVKTPNLEATFSTLGGHLVSLKLPEFESKRGGKVELVPQTTSLQKPLALEFHAPEFGVDSEKFLYNHALYEPTDSALQQVAQQALEAAAGVGSASGETEVRRLLEETLPKGQNDPDLRSLVIAALSNELPAQGSGEALAQRARSLQESSVLVFSHQLSPELRLIKGFVFGPQHYSFVMHTVFQNTGQAALSIGNGRSSYSVIWAPGLESPEKTPKSDELVGVHLVGKNFDQETVRKLKKEEEFSEELKWIGLKRKYFFASLEPADTVVSARIEPLGEKEELVGISLNMQPLQVEPDGLAGHSVRICAGPMLKEVLDSCGSGYGQILNFGFFDIFAKMLLAALLWFNKAVQSYGLAIILLTIVVRLALFPLNQKSYRSMRAMQSLQPKVNEIREKYKKNPQEMNKKMMELYRTNKVNPMGGCLPIAFQMPIFIALFQALRYAVELRGARFLWMVDLSEPDRLFTITQPFNFSLNLLPLLVIGAMVIQQKMTPMAGGGQSEAQQKMMQYMPVIFGFLFYSMPSGLTVYFLVSTVLGLVQQYFVQKAA</sequence>
<evidence type="ECO:0000256" key="3">
    <source>
        <dbReference type="ARBA" id="ARBA00015325"/>
    </source>
</evidence>
<dbReference type="NCBIfam" id="TIGR03592">
    <property type="entry name" value="yidC_oxa1_cterm"/>
    <property type="match status" value="1"/>
</dbReference>
<dbReference type="GO" id="GO:0005886">
    <property type="term" value="C:plasma membrane"/>
    <property type="evidence" value="ECO:0007669"/>
    <property type="project" value="UniProtKB-SubCell"/>
</dbReference>
<keyword evidence="8 13" id="KW-1133">Transmembrane helix</keyword>
<comment type="subunit">
    <text evidence="13">Interacts with the Sec translocase complex via SecD. Specifically interacts with transmembrane segments of nascent integral membrane proteins during membrane integration.</text>
</comment>
<evidence type="ECO:0000256" key="1">
    <source>
        <dbReference type="ARBA" id="ARBA00004429"/>
    </source>
</evidence>
<keyword evidence="5 13" id="KW-1003">Cell membrane</keyword>
<keyword evidence="7 13" id="KW-0653">Protein transport</keyword>
<evidence type="ECO:0000256" key="13">
    <source>
        <dbReference type="HAMAP-Rule" id="MF_01810"/>
    </source>
</evidence>
<evidence type="ECO:0000313" key="17">
    <source>
        <dbReference type="Proteomes" id="UP000265882"/>
    </source>
</evidence>
<dbReference type="Pfam" id="PF14849">
    <property type="entry name" value="YidC_periplas"/>
    <property type="match status" value="1"/>
</dbReference>
<protein>
    <recommendedName>
        <fullName evidence="3 13">Membrane protein insertase YidC</fullName>
    </recommendedName>
    <alternativeName>
        <fullName evidence="12 13">Foldase YidC</fullName>
    </alternativeName>
    <alternativeName>
        <fullName evidence="11 13">Membrane integrase YidC</fullName>
    </alternativeName>
    <alternativeName>
        <fullName evidence="13">Membrane protein YidC</fullName>
    </alternativeName>
</protein>
<dbReference type="Gene3D" id="2.70.98.90">
    <property type="match status" value="1"/>
</dbReference>
<dbReference type="GO" id="GO:0051205">
    <property type="term" value="P:protein insertion into membrane"/>
    <property type="evidence" value="ECO:0007669"/>
    <property type="project" value="TreeGrafter"/>
</dbReference>
<evidence type="ECO:0000256" key="5">
    <source>
        <dbReference type="ARBA" id="ARBA00022475"/>
    </source>
</evidence>
<feature type="domain" description="Membrane insertase YidC/Oxa/ALB C-terminal" evidence="14">
    <location>
        <begin position="421"/>
        <end position="612"/>
    </location>
</feature>
<dbReference type="InterPro" id="IPR019998">
    <property type="entry name" value="Membr_insert_YidC"/>
</dbReference>
<feature type="transmembrane region" description="Helical" evidence="13">
    <location>
        <begin position="576"/>
        <end position="605"/>
    </location>
</feature>
<feature type="domain" description="Membrane insertase YidC N-terminal" evidence="15">
    <location>
        <begin position="210"/>
        <end position="408"/>
    </location>
</feature>
<dbReference type="InterPro" id="IPR028053">
    <property type="entry name" value="Membr_insert_YidC_N"/>
</dbReference>
<dbReference type="CDD" id="cd20070">
    <property type="entry name" value="5TM_YidC_Alb3"/>
    <property type="match status" value="1"/>
</dbReference>
<accession>A0A3A4NV13</accession>
<dbReference type="GO" id="GO:0032977">
    <property type="term" value="F:membrane insertase activity"/>
    <property type="evidence" value="ECO:0007669"/>
    <property type="project" value="InterPro"/>
</dbReference>
<keyword evidence="4 13" id="KW-0813">Transport</keyword>
<dbReference type="InterPro" id="IPR047196">
    <property type="entry name" value="YidC_ALB_C"/>
</dbReference>
<evidence type="ECO:0000259" key="15">
    <source>
        <dbReference type="Pfam" id="PF14849"/>
    </source>
</evidence>
<dbReference type="GO" id="GO:0015031">
    <property type="term" value="P:protein transport"/>
    <property type="evidence" value="ECO:0007669"/>
    <property type="project" value="UniProtKB-KW"/>
</dbReference>
<comment type="similarity">
    <text evidence="2 13">Belongs to the OXA1/ALB3/YidC family. Type 1 subfamily.</text>
</comment>
<feature type="transmembrane region" description="Helical" evidence="13">
    <location>
        <begin position="493"/>
        <end position="511"/>
    </location>
</feature>
<dbReference type="PANTHER" id="PTHR12428">
    <property type="entry name" value="OXA1"/>
    <property type="match status" value="1"/>
</dbReference>
<evidence type="ECO:0000256" key="11">
    <source>
        <dbReference type="ARBA" id="ARBA00033245"/>
    </source>
</evidence>
<evidence type="ECO:0000256" key="7">
    <source>
        <dbReference type="ARBA" id="ARBA00022927"/>
    </source>
</evidence>
<dbReference type="AlphaFoldDB" id="A0A3A4NV13"/>
<dbReference type="Proteomes" id="UP000265882">
    <property type="component" value="Unassembled WGS sequence"/>
</dbReference>
<evidence type="ECO:0000256" key="4">
    <source>
        <dbReference type="ARBA" id="ARBA00022448"/>
    </source>
</evidence>
<dbReference type="Pfam" id="PF02096">
    <property type="entry name" value="60KD_IMP"/>
    <property type="match status" value="1"/>
</dbReference>
<evidence type="ECO:0000256" key="8">
    <source>
        <dbReference type="ARBA" id="ARBA00022989"/>
    </source>
</evidence>
<dbReference type="EMBL" id="QZKU01000091">
    <property type="protein sequence ID" value="RJP19391.1"/>
    <property type="molecule type" value="Genomic_DNA"/>
</dbReference>
<dbReference type="InterPro" id="IPR028055">
    <property type="entry name" value="YidC/Oxa/ALB_C"/>
</dbReference>
<keyword evidence="9 13" id="KW-0472">Membrane</keyword>
<dbReference type="InterPro" id="IPR038221">
    <property type="entry name" value="YidC_periplasmic_sf"/>
</dbReference>
<evidence type="ECO:0000256" key="10">
    <source>
        <dbReference type="ARBA" id="ARBA00023186"/>
    </source>
</evidence>
<evidence type="ECO:0000313" key="16">
    <source>
        <dbReference type="EMBL" id="RJP19391.1"/>
    </source>
</evidence>
<evidence type="ECO:0000256" key="12">
    <source>
        <dbReference type="ARBA" id="ARBA00033342"/>
    </source>
</evidence>
<feature type="transmembrane region" description="Helical" evidence="13">
    <location>
        <begin position="539"/>
        <end position="556"/>
    </location>
</feature>
<keyword evidence="6 13" id="KW-0812">Transmembrane</keyword>
<evidence type="ECO:0000256" key="9">
    <source>
        <dbReference type="ARBA" id="ARBA00023136"/>
    </source>
</evidence>
<name>A0A3A4NV13_ABYX5</name>
<dbReference type="InterPro" id="IPR001708">
    <property type="entry name" value="YidC/ALB3/OXA1/COX18"/>
</dbReference>
<dbReference type="HAMAP" id="MF_01810">
    <property type="entry name" value="YidC_type1"/>
    <property type="match status" value="1"/>
</dbReference>
<reference evidence="16 17" key="1">
    <citation type="journal article" date="2017" name="ISME J.">
        <title>Energy and carbon metabolisms in a deep terrestrial subsurface fluid microbial community.</title>
        <authorList>
            <person name="Momper L."/>
            <person name="Jungbluth S.P."/>
            <person name="Lee M.D."/>
            <person name="Amend J.P."/>
        </authorList>
    </citation>
    <scope>NUCLEOTIDE SEQUENCE [LARGE SCALE GENOMIC DNA]</scope>
    <source>
        <strain evidence="16">SURF_5</strain>
    </source>
</reference>
<feature type="transmembrane region" description="Helical" evidence="13">
    <location>
        <begin position="421"/>
        <end position="439"/>
    </location>
</feature>
<keyword evidence="10 13" id="KW-0143">Chaperone</keyword>
<organism evidence="16 17">
    <name type="scientific">Abyssobacteria bacterium (strain SURF_5)</name>
    <dbReference type="NCBI Taxonomy" id="2093360"/>
    <lineage>
        <taxon>Bacteria</taxon>
        <taxon>Pseudomonadati</taxon>
        <taxon>Candidatus Hydrogenedentota</taxon>
        <taxon>Candidatus Abyssobacteria</taxon>
    </lineage>
</organism>